<comment type="caution">
    <text evidence="4">The sequence shown here is derived from an EMBL/GenBank/DDBJ whole genome shotgun (WGS) entry which is preliminary data.</text>
</comment>
<evidence type="ECO:0000256" key="3">
    <source>
        <dbReference type="SAM" id="SignalP"/>
    </source>
</evidence>
<evidence type="ECO:0008006" key="6">
    <source>
        <dbReference type="Google" id="ProtNLM"/>
    </source>
</evidence>
<name>A0ABP9VB61_9DEIO</name>
<keyword evidence="3" id="KW-0732">Signal</keyword>
<feature type="chain" id="PRO_5047241640" description="MYXO-CTERM domain-containing protein" evidence="3">
    <location>
        <begin position="22"/>
        <end position="239"/>
    </location>
</feature>
<feature type="transmembrane region" description="Helical" evidence="2">
    <location>
        <begin position="217"/>
        <end position="235"/>
    </location>
</feature>
<feature type="compositionally biased region" description="Polar residues" evidence="1">
    <location>
        <begin position="196"/>
        <end position="212"/>
    </location>
</feature>
<proteinExistence type="predicted"/>
<organism evidence="4 5">
    <name type="scientific">Deinococcus xinjiangensis</name>
    <dbReference type="NCBI Taxonomy" id="457454"/>
    <lineage>
        <taxon>Bacteria</taxon>
        <taxon>Thermotogati</taxon>
        <taxon>Deinococcota</taxon>
        <taxon>Deinococci</taxon>
        <taxon>Deinococcales</taxon>
        <taxon>Deinococcaceae</taxon>
        <taxon>Deinococcus</taxon>
    </lineage>
</organism>
<feature type="region of interest" description="Disordered" evidence="1">
    <location>
        <begin position="183"/>
        <end position="212"/>
    </location>
</feature>
<gene>
    <name evidence="4" type="ORF">Dxin01_02238</name>
</gene>
<evidence type="ECO:0000313" key="5">
    <source>
        <dbReference type="Proteomes" id="UP001458946"/>
    </source>
</evidence>
<evidence type="ECO:0000313" key="4">
    <source>
        <dbReference type="EMBL" id="GAA5502494.1"/>
    </source>
</evidence>
<evidence type="ECO:0000256" key="2">
    <source>
        <dbReference type="SAM" id="Phobius"/>
    </source>
</evidence>
<feature type="region of interest" description="Disordered" evidence="1">
    <location>
        <begin position="23"/>
        <end position="86"/>
    </location>
</feature>
<keyword evidence="5" id="KW-1185">Reference proteome</keyword>
<reference evidence="4 5" key="1">
    <citation type="submission" date="2024-02" db="EMBL/GenBank/DDBJ databases">
        <title>Deinococcus xinjiangensis NBRC 107630.</title>
        <authorList>
            <person name="Ichikawa N."/>
            <person name="Katano-Makiyama Y."/>
            <person name="Hidaka K."/>
        </authorList>
    </citation>
    <scope>NUCLEOTIDE SEQUENCE [LARGE SCALE GENOMIC DNA]</scope>
    <source>
        <strain evidence="4 5">NBRC 107630</strain>
    </source>
</reference>
<dbReference type="Proteomes" id="UP001458946">
    <property type="component" value="Unassembled WGS sequence"/>
</dbReference>
<accession>A0ABP9VB61</accession>
<dbReference type="EMBL" id="BAABRN010000024">
    <property type="protein sequence ID" value="GAA5502494.1"/>
    <property type="molecule type" value="Genomic_DNA"/>
</dbReference>
<feature type="signal peptide" evidence="3">
    <location>
        <begin position="1"/>
        <end position="21"/>
    </location>
</feature>
<evidence type="ECO:0000256" key="1">
    <source>
        <dbReference type="SAM" id="MobiDB-lite"/>
    </source>
</evidence>
<feature type="compositionally biased region" description="Low complexity" evidence="1">
    <location>
        <begin position="183"/>
        <end position="195"/>
    </location>
</feature>
<dbReference type="RefSeq" id="WP_353542461.1">
    <property type="nucleotide sequence ID" value="NZ_BAABRN010000024.1"/>
</dbReference>
<feature type="compositionally biased region" description="Polar residues" evidence="1">
    <location>
        <begin position="60"/>
        <end position="69"/>
    </location>
</feature>
<feature type="compositionally biased region" description="Low complexity" evidence="1">
    <location>
        <begin position="34"/>
        <end position="51"/>
    </location>
</feature>
<keyword evidence="2" id="KW-0472">Membrane</keyword>
<sequence length="239" mass="25507">MKRSAVLLLTSLTLLSGLADAARRSGGGFGGSRSSGSYRSSPSYRAPSTPRYTPPRNIPPRTSGNTYTAPRTPAPSTPKVSLPSTASIRNSPLNTAAAAKVKPTQLSNWNKTSLPAGVPRSALTYSATPSSQYQYQLQSGRYFPYPQSYYRQNNLGYDILKYALIFTAVGSVADAMTPDVVAPNNAAPMPQNADQSNVDQSNTVQPNTAQPSSGPNLWTYAGVGFMAAAAAWFMMGRRR</sequence>
<protein>
    <recommendedName>
        <fullName evidence="6">MYXO-CTERM domain-containing protein</fullName>
    </recommendedName>
</protein>
<keyword evidence="2" id="KW-0812">Transmembrane</keyword>
<keyword evidence="2" id="KW-1133">Transmembrane helix</keyword>